<reference evidence="1" key="1">
    <citation type="submission" date="2021-09" db="EMBL/GenBank/DDBJ databases">
        <authorList>
            <consortium name="AG Swart"/>
            <person name="Singh M."/>
            <person name="Singh A."/>
            <person name="Seah K."/>
            <person name="Emmerich C."/>
        </authorList>
    </citation>
    <scope>NUCLEOTIDE SEQUENCE</scope>
    <source>
        <strain evidence="1">ATCC30299</strain>
    </source>
</reference>
<proteinExistence type="predicted"/>
<gene>
    <name evidence="1" type="ORF">BSTOLATCC_MIC31881</name>
</gene>
<dbReference type="Proteomes" id="UP001162131">
    <property type="component" value="Unassembled WGS sequence"/>
</dbReference>
<dbReference type="AlphaFoldDB" id="A0AAU9J9V9"/>
<evidence type="ECO:0000313" key="2">
    <source>
        <dbReference type="Proteomes" id="UP001162131"/>
    </source>
</evidence>
<sequence length="69" mass="8038">MGEISQNILGKTAEIESFKGLKYFGTIAQINSRALTLTLMNVKQKDSKDFFNDFLVFRVIDMKYLWIKE</sequence>
<organism evidence="1 2">
    <name type="scientific">Blepharisma stoltei</name>
    <dbReference type="NCBI Taxonomy" id="1481888"/>
    <lineage>
        <taxon>Eukaryota</taxon>
        <taxon>Sar</taxon>
        <taxon>Alveolata</taxon>
        <taxon>Ciliophora</taxon>
        <taxon>Postciliodesmatophora</taxon>
        <taxon>Heterotrichea</taxon>
        <taxon>Heterotrichida</taxon>
        <taxon>Blepharismidae</taxon>
        <taxon>Blepharisma</taxon>
    </lineage>
</organism>
<protein>
    <submittedName>
        <fullName evidence="1">Uncharacterized protein</fullName>
    </submittedName>
</protein>
<dbReference type="EMBL" id="CAJZBQ010000032">
    <property type="protein sequence ID" value="CAG9322765.1"/>
    <property type="molecule type" value="Genomic_DNA"/>
</dbReference>
<accession>A0AAU9J9V9</accession>
<evidence type="ECO:0000313" key="1">
    <source>
        <dbReference type="EMBL" id="CAG9322765.1"/>
    </source>
</evidence>
<keyword evidence="2" id="KW-1185">Reference proteome</keyword>
<name>A0AAU9J9V9_9CILI</name>
<comment type="caution">
    <text evidence="1">The sequence shown here is derived from an EMBL/GenBank/DDBJ whole genome shotgun (WGS) entry which is preliminary data.</text>
</comment>